<dbReference type="SMART" id="SM00116">
    <property type="entry name" value="CBS"/>
    <property type="match status" value="2"/>
</dbReference>
<keyword evidence="1 2" id="KW-0129">CBS domain</keyword>
<dbReference type="AlphaFoldDB" id="A0A0W0XP46"/>
<organism evidence="4 5">
    <name type="scientific">Legionella quinlivanii</name>
    <dbReference type="NCBI Taxonomy" id="45073"/>
    <lineage>
        <taxon>Bacteria</taxon>
        <taxon>Pseudomonadati</taxon>
        <taxon>Pseudomonadota</taxon>
        <taxon>Gammaproteobacteria</taxon>
        <taxon>Legionellales</taxon>
        <taxon>Legionellaceae</taxon>
        <taxon>Legionella</taxon>
    </lineage>
</organism>
<dbReference type="InterPro" id="IPR046342">
    <property type="entry name" value="CBS_dom_sf"/>
</dbReference>
<dbReference type="PROSITE" id="PS51371">
    <property type="entry name" value="CBS"/>
    <property type="match status" value="2"/>
</dbReference>
<keyword evidence="5" id="KW-1185">Reference proteome</keyword>
<dbReference type="PANTHER" id="PTHR43080">
    <property type="entry name" value="CBS DOMAIN-CONTAINING PROTEIN CBSX3, MITOCHONDRIAL"/>
    <property type="match status" value="1"/>
</dbReference>
<evidence type="ECO:0000256" key="1">
    <source>
        <dbReference type="ARBA" id="ARBA00023122"/>
    </source>
</evidence>
<dbReference type="SUPFAM" id="SSF54631">
    <property type="entry name" value="CBS-domain pair"/>
    <property type="match status" value="1"/>
</dbReference>
<protein>
    <submittedName>
        <fullName evidence="4">Hypoxic response protein 1</fullName>
    </submittedName>
</protein>
<feature type="domain" description="CBS" evidence="3">
    <location>
        <begin position="77"/>
        <end position="132"/>
    </location>
</feature>
<dbReference type="InterPro" id="IPR051257">
    <property type="entry name" value="Diverse_CBS-Domain"/>
</dbReference>
<proteinExistence type="predicted"/>
<dbReference type="PATRIC" id="fig|45073.5.peg.2765"/>
<gene>
    <name evidence="4" type="primary">hrp1</name>
    <name evidence="4" type="ORF">Lqui_2602</name>
</gene>
<dbReference type="STRING" id="45073.Lqui_2602"/>
<name>A0A0W0XP46_9GAMM</name>
<reference evidence="4 5" key="1">
    <citation type="submission" date="2015-11" db="EMBL/GenBank/DDBJ databases">
        <title>Genomic analysis of 38 Legionella species identifies large and diverse effector repertoires.</title>
        <authorList>
            <person name="Burstein D."/>
            <person name="Amaro F."/>
            <person name="Zusman T."/>
            <person name="Lifshitz Z."/>
            <person name="Cohen O."/>
            <person name="Gilbert J.A."/>
            <person name="Pupko T."/>
            <person name="Shuman H.A."/>
            <person name="Segal G."/>
        </authorList>
    </citation>
    <scope>NUCLEOTIDE SEQUENCE [LARGE SCALE GENOMIC DNA]</scope>
    <source>
        <strain evidence="4 5">CDC#1442-AUS-E</strain>
    </source>
</reference>
<dbReference type="Gene3D" id="3.10.580.10">
    <property type="entry name" value="CBS-domain"/>
    <property type="match status" value="1"/>
</dbReference>
<dbReference type="RefSeq" id="WP_058508671.1">
    <property type="nucleotide sequence ID" value="NZ_CAAAIK010000012.1"/>
</dbReference>
<feature type="domain" description="CBS" evidence="3">
    <location>
        <begin position="12"/>
        <end position="68"/>
    </location>
</feature>
<evidence type="ECO:0000313" key="5">
    <source>
        <dbReference type="Proteomes" id="UP000054618"/>
    </source>
</evidence>
<dbReference type="EMBL" id="LNYS01000024">
    <property type="protein sequence ID" value="KTD46112.1"/>
    <property type="molecule type" value="Genomic_DNA"/>
</dbReference>
<dbReference type="InterPro" id="IPR000644">
    <property type="entry name" value="CBS_dom"/>
</dbReference>
<dbReference type="Proteomes" id="UP000054618">
    <property type="component" value="Unassembled WGS sequence"/>
</dbReference>
<evidence type="ECO:0000259" key="3">
    <source>
        <dbReference type="PROSITE" id="PS51371"/>
    </source>
</evidence>
<comment type="caution">
    <text evidence="4">The sequence shown here is derived from an EMBL/GenBank/DDBJ whole genome shotgun (WGS) entry which is preliminary data.</text>
</comment>
<sequence>MAHLIYSALPHPRREIIFIRPDLTVTQCVDMMTKGDIGALVVRDDQSLLGLVSERDIIRECLFRNLPPDKTPAIDVAWKNVSILTVNDPIEKAMEVITETKRRHVLITENGELTAILSIGDLLFHLLEDKARTIEHLENYIHTY</sequence>
<dbReference type="PANTHER" id="PTHR43080:SF2">
    <property type="entry name" value="CBS DOMAIN-CONTAINING PROTEIN"/>
    <property type="match status" value="1"/>
</dbReference>
<dbReference type="OrthoDB" id="9807125at2"/>
<dbReference type="Pfam" id="PF00571">
    <property type="entry name" value="CBS"/>
    <property type="match status" value="2"/>
</dbReference>
<evidence type="ECO:0000256" key="2">
    <source>
        <dbReference type="PROSITE-ProRule" id="PRU00703"/>
    </source>
</evidence>
<evidence type="ECO:0000313" key="4">
    <source>
        <dbReference type="EMBL" id="KTD46112.1"/>
    </source>
</evidence>
<accession>A0A0W0XP46</accession>